<accession>A0AAE0IWA5</accession>
<feature type="compositionally biased region" description="Pro residues" evidence="5">
    <location>
        <begin position="325"/>
        <end position="340"/>
    </location>
</feature>
<name>A0AAE0IWA5_9PEZI</name>
<sequence>MQTVPRDCNSDTCPVPDGFFSYRADPAGNGFMLAAFAVLIPVNLYTGIRYKTTLYVSLIILGLIAEIVGHAGKILMRDDAASEVYFTIYMMGTMWGPTLISAAIYLVLPHVMVIYGQQFSLMSRPIYCNVFFLIFVIFTLAFQSVGVGFAGNGEGVAERSQGMSLLLTGLALQAGSLASFLAIYWYFRTRLSHRRYVFDTKYQIVFLSSRFNVFLLSMQLAALLLVLRVVVRIAAFSYGLATVLAQSQIVSFLLDDTPVLLASIILTALPAGRAFDFAWAETSPFSWPSRRNSTGLPLRQPRSIRERHKRVISQPFPSAASAFLPPSPRPYRPAGSPPALPSLVTSPSQAPVYQRPPYDVSPAQAVPFLAPDKTPPMSSFSPIEQRKKPWQQIGSPDASELVKPDTIWS</sequence>
<evidence type="ECO:0000256" key="5">
    <source>
        <dbReference type="SAM" id="MobiDB-lite"/>
    </source>
</evidence>
<keyword evidence="8" id="KW-1185">Reference proteome</keyword>
<evidence type="ECO:0000256" key="2">
    <source>
        <dbReference type="ARBA" id="ARBA00022692"/>
    </source>
</evidence>
<evidence type="ECO:0000256" key="4">
    <source>
        <dbReference type="ARBA" id="ARBA00023136"/>
    </source>
</evidence>
<feature type="transmembrane region" description="Helical" evidence="6">
    <location>
        <begin position="163"/>
        <end position="187"/>
    </location>
</feature>
<reference evidence="7" key="1">
    <citation type="journal article" date="2023" name="Mol. Phylogenet. Evol.">
        <title>Genome-scale phylogeny and comparative genomics of the fungal order Sordariales.</title>
        <authorList>
            <person name="Hensen N."/>
            <person name="Bonometti L."/>
            <person name="Westerberg I."/>
            <person name="Brannstrom I.O."/>
            <person name="Guillou S."/>
            <person name="Cros-Aarteil S."/>
            <person name="Calhoun S."/>
            <person name="Haridas S."/>
            <person name="Kuo A."/>
            <person name="Mondo S."/>
            <person name="Pangilinan J."/>
            <person name="Riley R."/>
            <person name="LaButti K."/>
            <person name="Andreopoulos B."/>
            <person name="Lipzen A."/>
            <person name="Chen C."/>
            <person name="Yan M."/>
            <person name="Daum C."/>
            <person name="Ng V."/>
            <person name="Clum A."/>
            <person name="Steindorff A."/>
            <person name="Ohm R.A."/>
            <person name="Martin F."/>
            <person name="Silar P."/>
            <person name="Natvig D.O."/>
            <person name="Lalanne C."/>
            <person name="Gautier V."/>
            <person name="Ament-Velasquez S.L."/>
            <person name="Kruys A."/>
            <person name="Hutchinson M.I."/>
            <person name="Powell A.J."/>
            <person name="Barry K."/>
            <person name="Miller A.N."/>
            <person name="Grigoriev I.V."/>
            <person name="Debuchy R."/>
            <person name="Gladieux P."/>
            <person name="Hiltunen Thoren M."/>
            <person name="Johannesson H."/>
        </authorList>
    </citation>
    <scope>NUCLEOTIDE SEQUENCE</scope>
    <source>
        <strain evidence="7">SMH4131-1</strain>
    </source>
</reference>
<dbReference type="GO" id="GO:0000324">
    <property type="term" value="C:fungal-type vacuole"/>
    <property type="evidence" value="ECO:0007669"/>
    <property type="project" value="TreeGrafter"/>
</dbReference>
<keyword evidence="2 6" id="KW-0812">Transmembrane</keyword>
<dbReference type="GO" id="GO:0005886">
    <property type="term" value="C:plasma membrane"/>
    <property type="evidence" value="ECO:0007669"/>
    <property type="project" value="TreeGrafter"/>
</dbReference>
<keyword evidence="3 6" id="KW-1133">Transmembrane helix</keyword>
<evidence type="ECO:0000256" key="1">
    <source>
        <dbReference type="ARBA" id="ARBA00004141"/>
    </source>
</evidence>
<feature type="transmembrane region" description="Helical" evidence="6">
    <location>
        <begin position="129"/>
        <end position="151"/>
    </location>
</feature>
<organism evidence="7 8">
    <name type="scientific">Cercophora scortea</name>
    <dbReference type="NCBI Taxonomy" id="314031"/>
    <lineage>
        <taxon>Eukaryota</taxon>
        <taxon>Fungi</taxon>
        <taxon>Dikarya</taxon>
        <taxon>Ascomycota</taxon>
        <taxon>Pezizomycotina</taxon>
        <taxon>Sordariomycetes</taxon>
        <taxon>Sordariomycetidae</taxon>
        <taxon>Sordariales</taxon>
        <taxon>Lasiosphaeriaceae</taxon>
        <taxon>Cercophora</taxon>
    </lineage>
</organism>
<dbReference type="EMBL" id="JAUEPO010000002">
    <property type="protein sequence ID" value="KAK3332439.1"/>
    <property type="molecule type" value="Genomic_DNA"/>
</dbReference>
<dbReference type="Pfam" id="PF04479">
    <property type="entry name" value="RTA1"/>
    <property type="match status" value="1"/>
</dbReference>
<keyword evidence="4 6" id="KW-0472">Membrane</keyword>
<reference evidence="7" key="2">
    <citation type="submission" date="2023-06" db="EMBL/GenBank/DDBJ databases">
        <authorList>
            <consortium name="Lawrence Berkeley National Laboratory"/>
            <person name="Haridas S."/>
            <person name="Hensen N."/>
            <person name="Bonometti L."/>
            <person name="Westerberg I."/>
            <person name="Brannstrom I.O."/>
            <person name="Guillou S."/>
            <person name="Cros-Aarteil S."/>
            <person name="Calhoun S."/>
            <person name="Kuo A."/>
            <person name="Mondo S."/>
            <person name="Pangilinan J."/>
            <person name="Riley R."/>
            <person name="Labutti K."/>
            <person name="Andreopoulos B."/>
            <person name="Lipzen A."/>
            <person name="Chen C."/>
            <person name="Yanf M."/>
            <person name="Daum C."/>
            <person name="Ng V."/>
            <person name="Clum A."/>
            <person name="Steindorff A."/>
            <person name="Ohm R."/>
            <person name="Martin F."/>
            <person name="Silar P."/>
            <person name="Natvig D."/>
            <person name="Lalanne C."/>
            <person name="Gautier V."/>
            <person name="Ament-Velasquez S.L."/>
            <person name="Kruys A."/>
            <person name="Hutchinson M.I."/>
            <person name="Powell A.J."/>
            <person name="Barry K."/>
            <person name="Miller A.N."/>
            <person name="Grigoriev I.V."/>
            <person name="Debuchy R."/>
            <person name="Gladieux P."/>
            <person name="Thoren M.H."/>
            <person name="Johannesson H."/>
        </authorList>
    </citation>
    <scope>NUCLEOTIDE SEQUENCE</scope>
    <source>
        <strain evidence="7">SMH4131-1</strain>
    </source>
</reference>
<evidence type="ECO:0000313" key="8">
    <source>
        <dbReference type="Proteomes" id="UP001286456"/>
    </source>
</evidence>
<evidence type="ECO:0000256" key="3">
    <source>
        <dbReference type="ARBA" id="ARBA00022989"/>
    </source>
</evidence>
<comment type="caution">
    <text evidence="7">The sequence shown here is derived from an EMBL/GenBank/DDBJ whole genome shotgun (WGS) entry which is preliminary data.</text>
</comment>
<feature type="transmembrane region" description="Helical" evidence="6">
    <location>
        <begin position="84"/>
        <end position="108"/>
    </location>
</feature>
<feature type="transmembrane region" description="Helical" evidence="6">
    <location>
        <begin position="27"/>
        <end position="46"/>
    </location>
</feature>
<dbReference type="InterPro" id="IPR007568">
    <property type="entry name" value="RTA1"/>
</dbReference>
<evidence type="ECO:0000256" key="6">
    <source>
        <dbReference type="SAM" id="Phobius"/>
    </source>
</evidence>
<gene>
    <name evidence="7" type="ORF">B0T19DRAFT_439278</name>
</gene>
<feature type="transmembrane region" description="Helical" evidence="6">
    <location>
        <begin position="53"/>
        <end position="72"/>
    </location>
</feature>
<dbReference type="AlphaFoldDB" id="A0AAE0IWA5"/>
<comment type="subcellular location">
    <subcellularLocation>
        <location evidence="1">Membrane</location>
        <topology evidence="1">Multi-pass membrane protein</topology>
    </subcellularLocation>
</comment>
<feature type="transmembrane region" description="Helical" evidence="6">
    <location>
        <begin position="213"/>
        <end position="239"/>
    </location>
</feature>
<dbReference type="Proteomes" id="UP001286456">
    <property type="component" value="Unassembled WGS sequence"/>
</dbReference>
<protein>
    <submittedName>
        <fullName evidence="7">RTA1 like protein-domain-containing protein</fullName>
    </submittedName>
</protein>
<dbReference type="PANTHER" id="PTHR31465:SF9">
    <property type="entry name" value="SPHINGOID LONG-CHAIN BASE TRANSPORTER RSB1"/>
    <property type="match status" value="1"/>
</dbReference>
<dbReference type="PANTHER" id="PTHR31465">
    <property type="entry name" value="PROTEIN RTA1-RELATED"/>
    <property type="match status" value="1"/>
</dbReference>
<feature type="region of interest" description="Disordered" evidence="5">
    <location>
        <begin position="318"/>
        <end position="409"/>
    </location>
</feature>
<proteinExistence type="predicted"/>
<evidence type="ECO:0000313" key="7">
    <source>
        <dbReference type="EMBL" id="KAK3332439.1"/>
    </source>
</evidence>